<organism evidence="2 3">
    <name type="scientific">Prorocentrum cordatum</name>
    <dbReference type="NCBI Taxonomy" id="2364126"/>
    <lineage>
        <taxon>Eukaryota</taxon>
        <taxon>Sar</taxon>
        <taxon>Alveolata</taxon>
        <taxon>Dinophyceae</taxon>
        <taxon>Prorocentrales</taxon>
        <taxon>Prorocentraceae</taxon>
        <taxon>Prorocentrum</taxon>
    </lineage>
</organism>
<protein>
    <submittedName>
        <fullName evidence="2">Uncharacterized protein</fullName>
    </submittedName>
</protein>
<feature type="compositionally biased region" description="Basic and acidic residues" evidence="1">
    <location>
        <begin position="8"/>
        <end position="18"/>
    </location>
</feature>
<dbReference type="EMBL" id="CAUYUJ010021532">
    <property type="protein sequence ID" value="CAK0905290.1"/>
    <property type="molecule type" value="Genomic_DNA"/>
</dbReference>
<accession>A0ABN9XYT4</accession>
<feature type="region of interest" description="Disordered" evidence="1">
    <location>
        <begin position="1"/>
        <end position="27"/>
    </location>
</feature>
<evidence type="ECO:0000313" key="3">
    <source>
        <dbReference type="Proteomes" id="UP001189429"/>
    </source>
</evidence>
<evidence type="ECO:0000256" key="1">
    <source>
        <dbReference type="SAM" id="MobiDB-lite"/>
    </source>
</evidence>
<name>A0ABN9XYT4_9DINO</name>
<sequence length="148" mass="16488">MSLTLEPPPKRARVDHQPARAAPAGGVDPAKDLLVEQVKIFQQLGDLQKEAWWEHCDLNLGGIRDPSRHDASVLQNFVIAYGVYKAVAGRTSQDADPLKASLVARIKQYQRVDKSQLEAWYGFCGEIRDPGRHTVAELQEFIRVCGVP</sequence>
<dbReference type="Proteomes" id="UP001189429">
    <property type="component" value="Unassembled WGS sequence"/>
</dbReference>
<gene>
    <name evidence="2" type="ORF">PCOR1329_LOCUS81038</name>
</gene>
<evidence type="ECO:0000313" key="2">
    <source>
        <dbReference type="EMBL" id="CAK0905290.1"/>
    </source>
</evidence>
<keyword evidence="3" id="KW-1185">Reference proteome</keyword>
<proteinExistence type="predicted"/>
<comment type="caution">
    <text evidence="2">The sequence shown here is derived from an EMBL/GenBank/DDBJ whole genome shotgun (WGS) entry which is preliminary data.</text>
</comment>
<reference evidence="2" key="1">
    <citation type="submission" date="2023-10" db="EMBL/GenBank/DDBJ databases">
        <authorList>
            <person name="Chen Y."/>
            <person name="Shah S."/>
            <person name="Dougan E. K."/>
            <person name="Thang M."/>
            <person name="Chan C."/>
        </authorList>
    </citation>
    <scope>NUCLEOTIDE SEQUENCE [LARGE SCALE GENOMIC DNA]</scope>
</reference>